<evidence type="ECO:0000313" key="1">
    <source>
        <dbReference type="EMBL" id="OIO33469.1"/>
    </source>
</evidence>
<accession>A0A1J4VFG8</accession>
<name>A0A1J4VFG8_9BACT</name>
<reference evidence="1 2" key="1">
    <citation type="journal article" date="2016" name="Environ. Microbiol.">
        <title>Genomic resolution of a cold subsurface aquifer community provides metabolic insights for novel microbes adapted to high CO concentrations.</title>
        <authorList>
            <person name="Probst A.J."/>
            <person name="Castelle C.J."/>
            <person name="Singh A."/>
            <person name="Brown C.T."/>
            <person name="Anantharaman K."/>
            <person name="Sharon I."/>
            <person name="Hug L.A."/>
            <person name="Burstein D."/>
            <person name="Emerson J.B."/>
            <person name="Thomas B.C."/>
            <person name="Banfield J.F."/>
        </authorList>
    </citation>
    <scope>NUCLEOTIDE SEQUENCE [LARGE SCALE GENOMIC DNA]</scope>
    <source>
        <strain evidence="1">CG1_02_47_685</strain>
    </source>
</reference>
<dbReference type="STRING" id="1805282.AUJ44_00330"/>
<dbReference type="Proteomes" id="UP000183206">
    <property type="component" value="Unassembled WGS sequence"/>
</dbReference>
<dbReference type="AlphaFoldDB" id="A0A1J4VFG8"/>
<comment type="caution">
    <text evidence="1">The sequence shown here is derived from an EMBL/GenBank/DDBJ whole genome shotgun (WGS) entry which is preliminary data.</text>
</comment>
<sequence length="149" mass="16813">MNKKTGATLSILIALVAIGVIVSYSKKTREVAIVLDDNVVLFEKYAVWGPCPPSVICHQTTKVYYSGEMVMEGKTQWQSTLEKDTLAKIVEKINTTNIMRKDCAAKMVTDYGATYIMRVGEKEKVIEYPGCERKLREIEALLPQDRFSQ</sequence>
<proteinExistence type="predicted"/>
<evidence type="ECO:0000313" key="2">
    <source>
        <dbReference type="Proteomes" id="UP000183206"/>
    </source>
</evidence>
<gene>
    <name evidence="1" type="ORF">AUJ44_00330</name>
</gene>
<dbReference type="EMBL" id="MNVO01000006">
    <property type="protein sequence ID" value="OIO33469.1"/>
    <property type="molecule type" value="Genomic_DNA"/>
</dbReference>
<protein>
    <submittedName>
        <fullName evidence="1">Uncharacterized protein</fullName>
    </submittedName>
</protein>
<organism evidence="1 2">
    <name type="scientific">Candidatus Nomurabacteria bacterium CG1_02_47_685</name>
    <dbReference type="NCBI Taxonomy" id="1805282"/>
    <lineage>
        <taxon>Bacteria</taxon>
        <taxon>Candidatus Nomuraibacteriota</taxon>
    </lineage>
</organism>